<dbReference type="GO" id="GO:0003887">
    <property type="term" value="F:DNA-directed DNA polymerase activity"/>
    <property type="evidence" value="ECO:0007669"/>
    <property type="project" value="UniProtKB-KW"/>
</dbReference>
<dbReference type="EMBL" id="JAPEVG010000774">
    <property type="protein sequence ID" value="KAJ8455419.1"/>
    <property type="molecule type" value="Genomic_DNA"/>
</dbReference>
<dbReference type="InterPro" id="IPR007185">
    <property type="entry name" value="DNA_pol_a/d/e_bsu"/>
</dbReference>
<evidence type="ECO:0000256" key="3">
    <source>
        <dbReference type="ARBA" id="ARBA00012417"/>
    </source>
</evidence>
<protein>
    <recommendedName>
        <fullName evidence="3">DNA-directed DNA polymerase</fullName>
        <ecNumber evidence="3">2.7.7.7</ecNumber>
    </recommendedName>
</protein>
<dbReference type="PANTHER" id="PTHR10416:SF0">
    <property type="entry name" value="DNA POLYMERASE DELTA SUBUNIT 2"/>
    <property type="match status" value="1"/>
</dbReference>
<dbReference type="GO" id="GO:0003677">
    <property type="term" value="F:DNA binding"/>
    <property type="evidence" value="ECO:0007669"/>
    <property type="project" value="InterPro"/>
</dbReference>
<keyword evidence="14" id="KW-1185">Reference proteome</keyword>
<feature type="region of interest" description="Disordered" evidence="11">
    <location>
        <begin position="436"/>
        <end position="492"/>
    </location>
</feature>
<comment type="similarity">
    <text evidence="2">Belongs to the DNA polymerase delta/II small subunit family.</text>
</comment>
<dbReference type="GO" id="GO:0006273">
    <property type="term" value="P:lagging strand elongation"/>
    <property type="evidence" value="ECO:0007669"/>
    <property type="project" value="UniProtKB-ARBA"/>
</dbReference>
<feature type="region of interest" description="Disordered" evidence="11">
    <location>
        <begin position="1345"/>
        <end position="1384"/>
    </location>
</feature>
<evidence type="ECO:0000256" key="6">
    <source>
        <dbReference type="ARBA" id="ARBA00022705"/>
    </source>
</evidence>
<evidence type="ECO:0000256" key="5">
    <source>
        <dbReference type="ARBA" id="ARBA00022695"/>
    </source>
</evidence>
<dbReference type="InterPro" id="IPR040663">
    <property type="entry name" value="DNA_pol_D_N"/>
</dbReference>
<accession>A0AAD7X3J2</accession>
<dbReference type="Proteomes" id="UP001215151">
    <property type="component" value="Unassembled WGS sequence"/>
</dbReference>
<dbReference type="Pfam" id="PF18018">
    <property type="entry name" value="DNA_pol_D_N"/>
    <property type="match status" value="1"/>
</dbReference>
<keyword evidence="5" id="KW-0548">Nucleotidyltransferase</keyword>
<comment type="subcellular location">
    <subcellularLocation>
        <location evidence="1">Nucleus</location>
    </subcellularLocation>
</comment>
<sequence length="1514" mass="169275">MPEKICKNCHASKPISAFKLRVRDSIGGKAGELTAVCAQCTDKLNAARRKRRQRKSQGDAIAEAEAPYHLRATVDVSLIAPKGEGTLKVRATKVARALGDVQLLYWSHQKCYKHKRSATETHRYHCAQSDERQKKPKVLKGGKARDARRMERFPCSGWLQIRISTTSDIAEVTVHHKEAHLPYVDISLPEEWKTYIEKNALDQTPGQIWQHIVRVEDERRKESGDGPIAFQSKAVYYYWMVVCREEWRLDGKPLESARKFVTERGERYRLKLLDIEAEPGTECLAFYIEDFVESWAKHTQELAMDSTWNTNGGNFELFAAVADANGAGIPLAFMFINTTKDAASGAKQAVLERFLAALKALGVEPEFTLSDKDWSEINAMHTVWPNAKHQLCLWHILRALKQRLCKTRSTPAPYDASAARREFSFIDEAFVPVAQQTGSPIPLPPDKPRAHLPVLVSDDDDDDDDANPSDSERSNAGYYWADDQEAEEDDGDAWEDVSDFELSDDGSDCDDEDDQRAEIARINQDRTNVQAGAPALASECGPRSQSPNYQFCPPAHRLPILRLLAKHASQHPLLPERHGESRSSEDIYRDAVSEMYHHCQANNLCEVWAYLWNSWYRRDRWKLWARSAYSASIPRKRTTMIVEALWWGIKRLVLHMYNRPPIDLALYAIVTKAIPPYRLTLSKILHNTRAGRAASLSHAQTELKRAWEHLRKVPTRGKYSTDITRWTCDCGAQKYHSHLLCKHLVKAAGVLPASWWPSATRYHIPPFYTVPINGKTAPPPEVMRDQAWLGRMKKSAIIQRPSRAQEISDDSDIEIPGLHGTRASSPISSSPGKAPPTGHDGMPRTRAGGGAGFDLDDEDDVNLDEIERLLSASATILQEQSSNPDPRFVRHAIEHAMRGMIRWVCAADGSSMPDLSYLTPTDVLPLLGRAQELFRERRERADQRYAQEAAQRLQGVVSWARDIERTEARRTMLRTNIRGRSEPDLGNTLGYRYRSRSQTPCTTAVSPPEHASFIIKAVDKSYRHQYANIYFVRLRELRQHVEQRAKKRWNEVAGNPVFVPRVLDVEKGKLCFIIGTVYMDMPLKPNVLEDVARDRSIPAPPPREKYYSDNDSVMLEDESGRICLVGDRIRSACLVTGVILGALGIETHNGDFEVVDLCYPGMAPQPSLGVPWSPREGSDNAMEVDDSLHSLPSDEWIALVSGLDVGVASPADGQLQLLAEFLTAEVGGTEDQSQAARISRLIIAGNSLGTLSGNAGTTNADSERKPRRYGQDTSSFTPHPTQNLAAHLTDVCRSMPVHLLPGPSDPAATILPQQPIPRAMFGEASRYATFSCESNPTFIHIAPAESSAQSASRGSQPGASSSKAKTNGKAATHPQGGPMRSILVHSGQPLDDMFKYVPTPPISRMTLAEATLRWRHMAPTAPDTLWCHPYFQQDPFLLLQTPDIYVAGNQPKFATKLVQDTEAEESEQPRKRCRIVLLPGFRETGILVLVNLRTLAVRKIQFAVEGMNAGGPET</sequence>
<dbReference type="Pfam" id="PF10551">
    <property type="entry name" value="MULE"/>
    <property type="match status" value="1"/>
</dbReference>
<keyword evidence="6" id="KW-0235">DNA replication</keyword>
<feature type="compositionally biased region" description="Polar residues" evidence="11">
    <location>
        <begin position="1346"/>
        <end position="1365"/>
    </location>
</feature>
<dbReference type="PROSITE" id="PS50966">
    <property type="entry name" value="ZF_SWIM"/>
    <property type="match status" value="1"/>
</dbReference>
<dbReference type="Gene3D" id="3.60.21.50">
    <property type="match status" value="1"/>
</dbReference>
<dbReference type="EC" id="2.7.7.7" evidence="3"/>
<evidence type="ECO:0000256" key="1">
    <source>
        <dbReference type="ARBA" id="ARBA00004123"/>
    </source>
</evidence>
<dbReference type="Gene3D" id="2.40.50.430">
    <property type="match status" value="1"/>
</dbReference>
<evidence type="ECO:0000313" key="13">
    <source>
        <dbReference type="EMBL" id="KAJ8455419.1"/>
    </source>
</evidence>
<feature type="region of interest" description="Disordered" evidence="11">
    <location>
        <begin position="799"/>
        <end position="853"/>
    </location>
</feature>
<evidence type="ECO:0000256" key="9">
    <source>
        <dbReference type="ARBA" id="ARBA00049244"/>
    </source>
</evidence>
<feature type="region of interest" description="Disordered" evidence="11">
    <location>
        <begin position="1252"/>
        <end position="1280"/>
    </location>
</feature>
<evidence type="ECO:0000256" key="10">
    <source>
        <dbReference type="PROSITE-ProRule" id="PRU00325"/>
    </source>
</evidence>
<feature type="compositionally biased region" description="Polar residues" evidence="11">
    <location>
        <begin position="1271"/>
        <end position="1280"/>
    </location>
</feature>
<name>A0AAD7X3J2_9APHY</name>
<dbReference type="Pfam" id="PF04042">
    <property type="entry name" value="DNA_pol_E_B"/>
    <property type="match status" value="1"/>
</dbReference>
<dbReference type="InterPro" id="IPR007527">
    <property type="entry name" value="Znf_SWIM"/>
</dbReference>
<proteinExistence type="inferred from homology"/>
<dbReference type="GO" id="GO:0006281">
    <property type="term" value="P:DNA repair"/>
    <property type="evidence" value="ECO:0007669"/>
    <property type="project" value="UniProtKB-ARBA"/>
</dbReference>
<comment type="catalytic activity">
    <reaction evidence="9">
        <text>DNA(n) + a 2'-deoxyribonucleoside 5'-triphosphate = DNA(n+1) + diphosphate</text>
        <dbReference type="Rhea" id="RHEA:22508"/>
        <dbReference type="Rhea" id="RHEA-COMP:17339"/>
        <dbReference type="Rhea" id="RHEA-COMP:17340"/>
        <dbReference type="ChEBI" id="CHEBI:33019"/>
        <dbReference type="ChEBI" id="CHEBI:61560"/>
        <dbReference type="ChEBI" id="CHEBI:173112"/>
        <dbReference type="EC" id="2.7.7.7"/>
    </reaction>
</comment>
<feature type="domain" description="SWIM-type" evidence="12">
    <location>
        <begin position="719"/>
        <end position="752"/>
    </location>
</feature>
<dbReference type="FunFam" id="2.40.50.430:FF:000002">
    <property type="entry name" value="DNA polymerase delta subunit"/>
    <property type="match status" value="1"/>
</dbReference>
<keyword evidence="10" id="KW-0863">Zinc-finger</keyword>
<evidence type="ECO:0000259" key="12">
    <source>
        <dbReference type="PROSITE" id="PS50966"/>
    </source>
</evidence>
<evidence type="ECO:0000256" key="4">
    <source>
        <dbReference type="ARBA" id="ARBA00022679"/>
    </source>
</evidence>
<evidence type="ECO:0000256" key="2">
    <source>
        <dbReference type="ARBA" id="ARBA00006035"/>
    </source>
</evidence>
<dbReference type="PANTHER" id="PTHR10416">
    <property type="entry name" value="DNA POLYMERASE DELTA SUBUNIT 2"/>
    <property type="match status" value="1"/>
</dbReference>
<comment type="caution">
    <text evidence="13">The sequence shown here is derived from an EMBL/GenBank/DDBJ whole genome shotgun (WGS) entry which is preliminary data.</text>
</comment>
<evidence type="ECO:0000313" key="14">
    <source>
        <dbReference type="Proteomes" id="UP001215151"/>
    </source>
</evidence>
<feature type="compositionally biased region" description="Acidic residues" evidence="11">
    <location>
        <begin position="457"/>
        <end position="467"/>
    </location>
</feature>
<feature type="compositionally biased region" description="Polar residues" evidence="11">
    <location>
        <begin position="822"/>
        <end position="831"/>
    </location>
</feature>
<dbReference type="GO" id="GO:0008270">
    <property type="term" value="F:zinc ion binding"/>
    <property type="evidence" value="ECO:0007669"/>
    <property type="project" value="UniProtKB-KW"/>
</dbReference>
<gene>
    <name evidence="13" type="ORF">ONZ51_g12467</name>
</gene>
<dbReference type="InterPro" id="IPR018289">
    <property type="entry name" value="MULE_transposase_dom"/>
</dbReference>
<keyword evidence="4" id="KW-0808">Transferase</keyword>
<feature type="compositionally biased region" description="Acidic residues" evidence="11">
    <location>
        <begin position="482"/>
        <end position="492"/>
    </location>
</feature>
<keyword evidence="10" id="KW-0862">Zinc</keyword>
<evidence type="ECO:0000256" key="7">
    <source>
        <dbReference type="ARBA" id="ARBA00022932"/>
    </source>
</evidence>
<evidence type="ECO:0000256" key="11">
    <source>
        <dbReference type="SAM" id="MobiDB-lite"/>
    </source>
</evidence>
<dbReference type="InterPro" id="IPR024826">
    <property type="entry name" value="DNA_pol_delta/II_ssu"/>
</dbReference>
<reference evidence="13" key="1">
    <citation type="submission" date="2022-11" db="EMBL/GenBank/DDBJ databases">
        <title>Genome Sequence of Cubamyces cubensis.</title>
        <authorList>
            <person name="Buettner E."/>
        </authorList>
    </citation>
    <scope>NUCLEOTIDE SEQUENCE</scope>
    <source>
        <strain evidence="13">MPL-01</strain>
    </source>
</reference>
<dbReference type="GO" id="GO:0043625">
    <property type="term" value="C:delta DNA polymerase complex"/>
    <property type="evidence" value="ECO:0007669"/>
    <property type="project" value="TreeGrafter"/>
</dbReference>
<organism evidence="13 14">
    <name type="scientific">Trametes cubensis</name>
    <dbReference type="NCBI Taxonomy" id="1111947"/>
    <lineage>
        <taxon>Eukaryota</taxon>
        <taxon>Fungi</taxon>
        <taxon>Dikarya</taxon>
        <taxon>Basidiomycota</taxon>
        <taxon>Agaricomycotina</taxon>
        <taxon>Agaricomycetes</taxon>
        <taxon>Polyporales</taxon>
        <taxon>Polyporaceae</taxon>
        <taxon>Trametes</taxon>
    </lineage>
</organism>
<keyword evidence="7" id="KW-0239">DNA-directed DNA polymerase</keyword>
<keyword evidence="8" id="KW-0539">Nucleus</keyword>
<evidence type="ECO:0000256" key="8">
    <source>
        <dbReference type="ARBA" id="ARBA00023242"/>
    </source>
</evidence>
<keyword evidence="10" id="KW-0479">Metal-binding</keyword>
<feature type="region of interest" description="Disordered" evidence="11">
    <location>
        <begin position="523"/>
        <end position="544"/>
    </location>
</feature>